<evidence type="ECO:0000313" key="2">
    <source>
        <dbReference type="EMBL" id="MBO0448657.1"/>
    </source>
</evidence>
<accession>A0ABS3H5C1</accession>
<name>A0ABS3H5C1_9ENTE</name>
<evidence type="ECO:0000256" key="1">
    <source>
        <dbReference type="SAM" id="Coils"/>
    </source>
</evidence>
<comment type="caution">
    <text evidence="2">The sequence shown here is derived from an EMBL/GenBank/DDBJ whole genome shotgun (WGS) entry which is preliminary data.</text>
</comment>
<feature type="coiled-coil region" evidence="1">
    <location>
        <begin position="191"/>
        <end position="218"/>
    </location>
</feature>
<evidence type="ECO:0000313" key="3">
    <source>
        <dbReference type="Proteomes" id="UP000664256"/>
    </source>
</evidence>
<gene>
    <name evidence="2" type="ORF">JZO76_03825</name>
</gene>
<protein>
    <submittedName>
        <fullName evidence="2">Uncharacterized protein</fullName>
    </submittedName>
</protein>
<keyword evidence="3" id="KW-1185">Reference proteome</keyword>
<proteinExistence type="predicted"/>
<sequence>MKTALTLAMEEALYFHCRQKGDVVIEEVVMPDNKGIVDTLSCKILPDQTFEWRCYELKVSKADFKSTAKLSFVGHLNYFVLPPSLYEKVKEEIPPHVGVLLFHPYLSDLEYGVPGYFETVKKAQRQLLQVNENELLYHLITSQAREVNKAKQTERGLRVFSTDQLYKELKRREKDYDIFSGAVNYYDRFIAETQNQAVEALKEELEATRAAYFTLEQRLLEE</sequence>
<organism evidence="2 3">
    <name type="scientific">Candidatus Enterococcus myersii</name>
    <dbReference type="NCBI Taxonomy" id="2815322"/>
    <lineage>
        <taxon>Bacteria</taxon>
        <taxon>Bacillati</taxon>
        <taxon>Bacillota</taxon>
        <taxon>Bacilli</taxon>
        <taxon>Lactobacillales</taxon>
        <taxon>Enterococcaceae</taxon>
        <taxon>Enterococcus</taxon>
    </lineage>
</organism>
<dbReference type="EMBL" id="JAFLVT010000005">
    <property type="protein sequence ID" value="MBO0448657.1"/>
    <property type="molecule type" value="Genomic_DNA"/>
</dbReference>
<keyword evidence="1" id="KW-0175">Coiled coil</keyword>
<dbReference type="RefSeq" id="WP_206902854.1">
    <property type="nucleotide sequence ID" value="NZ_JAFLVT010000005.1"/>
</dbReference>
<reference evidence="2 3" key="1">
    <citation type="submission" date="2021-03" db="EMBL/GenBank/DDBJ databases">
        <title>Enterococcal diversity collection.</title>
        <authorList>
            <person name="Gilmore M.S."/>
            <person name="Schwartzman J."/>
            <person name="Van Tyne D."/>
            <person name="Martin M."/>
            <person name="Earl A.M."/>
            <person name="Manson A.L."/>
            <person name="Straub T."/>
            <person name="Salamzade R."/>
            <person name="Saavedra J."/>
            <person name="Lebreton F."/>
            <person name="Prichula J."/>
            <person name="Schaufler K."/>
            <person name="Gaca A."/>
            <person name="Sgardioli B."/>
            <person name="Wagenaar J."/>
            <person name="Strong T."/>
        </authorList>
    </citation>
    <scope>NUCLEOTIDE SEQUENCE [LARGE SCALE GENOMIC DNA]</scope>
    <source>
        <strain evidence="2 3">MJM12</strain>
    </source>
</reference>
<dbReference type="Proteomes" id="UP000664256">
    <property type="component" value="Unassembled WGS sequence"/>
</dbReference>